<dbReference type="Gene3D" id="2.130.10.10">
    <property type="entry name" value="YVTN repeat-like/Quinoprotein amine dehydrogenase"/>
    <property type="match status" value="1"/>
</dbReference>
<dbReference type="Pfam" id="PF22939">
    <property type="entry name" value="WHD_GPIID"/>
    <property type="match status" value="1"/>
</dbReference>
<dbReference type="InterPro" id="IPR036322">
    <property type="entry name" value="WD40_repeat_dom_sf"/>
</dbReference>
<evidence type="ECO:0000313" key="3">
    <source>
        <dbReference type="EMBL" id="KAJ5268612.1"/>
    </source>
</evidence>
<evidence type="ECO:0000256" key="1">
    <source>
        <dbReference type="PROSITE-ProRule" id="PRU00221"/>
    </source>
</evidence>
<gene>
    <name evidence="3" type="ORF">N7505_004370</name>
</gene>
<dbReference type="InterPro" id="IPR054471">
    <property type="entry name" value="GPIID_WHD"/>
</dbReference>
<evidence type="ECO:0000313" key="4">
    <source>
        <dbReference type="Proteomes" id="UP001220256"/>
    </source>
</evidence>
<accession>A0ABQ8WEX1</accession>
<protein>
    <submittedName>
        <fullName evidence="3">Vegetative incompatibility protein HET-E-1</fullName>
    </submittedName>
</protein>
<name>A0ABQ8WEX1_PENCH</name>
<organism evidence="3 4">
    <name type="scientific">Penicillium chrysogenum</name>
    <name type="common">Penicillium notatum</name>
    <dbReference type="NCBI Taxonomy" id="5076"/>
    <lineage>
        <taxon>Eukaryota</taxon>
        <taxon>Fungi</taxon>
        <taxon>Dikarya</taxon>
        <taxon>Ascomycota</taxon>
        <taxon>Pezizomycotina</taxon>
        <taxon>Eurotiomycetes</taxon>
        <taxon>Eurotiomycetidae</taxon>
        <taxon>Eurotiales</taxon>
        <taxon>Aspergillaceae</taxon>
        <taxon>Penicillium</taxon>
        <taxon>Penicillium chrysogenum species complex</taxon>
    </lineage>
</organism>
<dbReference type="SUPFAM" id="SSF50978">
    <property type="entry name" value="WD40 repeat-like"/>
    <property type="match status" value="1"/>
</dbReference>
<dbReference type="InterPro" id="IPR001680">
    <property type="entry name" value="WD40_rpt"/>
</dbReference>
<evidence type="ECO:0000259" key="2">
    <source>
        <dbReference type="Pfam" id="PF22939"/>
    </source>
</evidence>
<proteinExistence type="predicted"/>
<reference evidence="3 4" key="1">
    <citation type="journal article" date="2023" name="IMA Fungus">
        <title>Comparative genomic study of the Penicillium genus elucidates a diverse pangenome and 15 lateral gene transfer events.</title>
        <authorList>
            <person name="Petersen C."/>
            <person name="Sorensen T."/>
            <person name="Nielsen M.R."/>
            <person name="Sondergaard T.E."/>
            <person name="Sorensen J.L."/>
            <person name="Fitzpatrick D.A."/>
            <person name="Frisvad J.C."/>
            <person name="Nielsen K.L."/>
        </authorList>
    </citation>
    <scope>NUCLEOTIDE SEQUENCE [LARGE SCALE GENOMIC DNA]</scope>
    <source>
        <strain evidence="3 4">IBT 3361</strain>
    </source>
</reference>
<keyword evidence="1" id="KW-0853">WD repeat</keyword>
<keyword evidence="4" id="KW-1185">Reference proteome</keyword>
<sequence length="419" mass="47138">MISSVTPFIITYRHTHSALSSRSPWLLKISTAHHRGILDTLYGRMINQVRISEDARVCKRILAVMLIAYRPITLNELIALAEIPDDICDDNSALLEIIAICGSFLTWRKDVVFSVHQYAKEFLLERARIFPENQEARHLAISSRYLKIIFRTLQRNILDIKLCGSSTEEYTHPRSNPLAAIQYACRVDVVKTSITALIMEVVWIDFYGKNIFAGMEASGFWDAYQKGHTVESSLGQVYSSGLLFSLTQSTTRICYQKEQPDWILNSPVVDERWTSSLQILEGHNGSRFASASSDETVRIWDPATDQCVCTLNIHSVHLQFEKNKPTYLYTIIGTLYLGSTEPVAPGVSRLTLPAIHGFGLSDDFSWITFNGSNVLWLPPEYRPFDPSSFLISAATVAIGRPSGCVIFLALSEHNPLSRV</sequence>
<comment type="caution">
    <text evidence="3">The sequence shown here is derived from an EMBL/GenBank/DDBJ whole genome shotgun (WGS) entry which is preliminary data.</text>
</comment>
<feature type="domain" description="GPI inositol-deacylase winged helix" evidence="2">
    <location>
        <begin position="55"/>
        <end position="126"/>
    </location>
</feature>
<dbReference type="InterPro" id="IPR015943">
    <property type="entry name" value="WD40/YVTN_repeat-like_dom_sf"/>
</dbReference>
<dbReference type="PROSITE" id="PS50082">
    <property type="entry name" value="WD_REPEATS_2"/>
    <property type="match status" value="1"/>
</dbReference>
<feature type="repeat" description="WD" evidence="1">
    <location>
        <begin position="284"/>
        <end position="310"/>
    </location>
</feature>
<dbReference type="Proteomes" id="UP001220256">
    <property type="component" value="Unassembled WGS sequence"/>
</dbReference>
<dbReference type="EMBL" id="JAPVEB010000003">
    <property type="protein sequence ID" value="KAJ5268612.1"/>
    <property type="molecule type" value="Genomic_DNA"/>
</dbReference>